<dbReference type="PANTHER" id="PTHR33577:SF9">
    <property type="entry name" value="PEROXIDASE STCC"/>
    <property type="match status" value="1"/>
</dbReference>
<feature type="region of interest" description="Disordered" evidence="8">
    <location>
        <begin position="83"/>
        <end position="104"/>
    </location>
</feature>
<evidence type="ECO:0000256" key="1">
    <source>
        <dbReference type="ARBA" id="ARBA00001970"/>
    </source>
</evidence>
<name>A0AAD7N8Y8_9AGAR</name>
<dbReference type="Gene3D" id="1.10.489.10">
    <property type="entry name" value="Chloroperoxidase-like"/>
    <property type="match status" value="1"/>
</dbReference>
<evidence type="ECO:0000313" key="12">
    <source>
        <dbReference type="Proteomes" id="UP001215598"/>
    </source>
</evidence>
<evidence type="ECO:0000259" key="10">
    <source>
        <dbReference type="PROSITE" id="PS51405"/>
    </source>
</evidence>
<dbReference type="AlphaFoldDB" id="A0AAD7N8Y8"/>
<comment type="caution">
    <text evidence="11">The sequence shown here is derived from an EMBL/GenBank/DDBJ whole genome shotgun (WGS) entry which is preliminary data.</text>
</comment>
<keyword evidence="9" id="KW-0472">Membrane</keyword>
<dbReference type="InterPro" id="IPR045339">
    <property type="entry name" value="DUF6534"/>
</dbReference>
<protein>
    <submittedName>
        <fullName evidence="11">Peroxidase, family 2-domain-containing protein</fullName>
    </submittedName>
</protein>
<dbReference type="PANTHER" id="PTHR33577">
    <property type="entry name" value="STERIGMATOCYSTIN BIOSYNTHESIS PEROXIDASE STCC-RELATED"/>
    <property type="match status" value="1"/>
</dbReference>
<keyword evidence="3" id="KW-0349">Heme</keyword>
<keyword evidence="6" id="KW-0408">Iron</keyword>
<organism evidence="11 12">
    <name type="scientific">Mycena metata</name>
    <dbReference type="NCBI Taxonomy" id="1033252"/>
    <lineage>
        <taxon>Eukaryota</taxon>
        <taxon>Fungi</taxon>
        <taxon>Dikarya</taxon>
        <taxon>Basidiomycota</taxon>
        <taxon>Agaricomycotina</taxon>
        <taxon>Agaricomycetes</taxon>
        <taxon>Agaricomycetidae</taxon>
        <taxon>Agaricales</taxon>
        <taxon>Marasmiineae</taxon>
        <taxon>Mycenaceae</taxon>
        <taxon>Mycena</taxon>
    </lineage>
</organism>
<accession>A0AAD7N8Y8</accession>
<sequence length="703" mass="76256">MLRILLVTLYDHAAVSIMDPHTNIGDSEHQGGMKTYCSSQGGYSDHQGELPPDFWSHVEFAEGKGKNGQRYVQLTGCIRPGRFSQLNSEDDGGQYDSSGGVKGHGNPEGSICQGYAVFFFLQNPPAHARASGAATIPLIARRTKLRLSSLVVASVFFASQTTATPDLANKYQWIASTATDLRGPLANHGYLPRDGRNLTVPGIMNAALAGFNVNWDAILVAAKFGRLTGDDLLSGTQMTLAALSSHNIVEHDASISRNDFGDGSGDNVHFNETTFSTLANSNPGKDTYDPASAGLVQKQRLADSVANNPLLVNTRKEFILRSRESGLYLSIFGDPTTGVAPKKFVNIFFREERLPIAEGWTKAKTIITDDTLAVIEVTIHNVSDWTQTTSCEPLVLGPNGPAYRYFYESPNDGPLRRGLVATLVLLCCAALVGEYAEIYLPTVTHWGDVATLATEIWASPGYIIVNATAGLIVNTYLIHRFYSVSKNITVALVLGLLNLFAFIMSFLAPLMFGGVGHVRTLEDVQKIVPLSIVWSVTCAACDVSIAISLVWTLRGMRTTFKETDRLLRRVMVISIRNGCATSLASIGFMLATIIIPFSTISSIFLYMLAPLYLLSLLSNLRLRGSGKSGSRTWSSSRHNNSDASVVIKGIQVHHATHITNDPTASEMELTRKGQDDDGSVHQKQDTGADGFRSQQIHFGADSA</sequence>
<evidence type="ECO:0000313" key="11">
    <source>
        <dbReference type="EMBL" id="KAJ7750819.1"/>
    </source>
</evidence>
<keyword evidence="9" id="KW-0812">Transmembrane</keyword>
<feature type="transmembrane region" description="Helical" evidence="9">
    <location>
        <begin position="574"/>
        <end position="597"/>
    </location>
</feature>
<evidence type="ECO:0000256" key="7">
    <source>
        <dbReference type="ARBA" id="ARBA00025795"/>
    </source>
</evidence>
<feature type="region of interest" description="Disordered" evidence="8">
    <location>
        <begin position="661"/>
        <end position="703"/>
    </location>
</feature>
<evidence type="ECO:0000256" key="3">
    <source>
        <dbReference type="ARBA" id="ARBA00022617"/>
    </source>
</evidence>
<dbReference type="GO" id="GO:0046872">
    <property type="term" value="F:metal ion binding"/>
    <property type="evidence" value="ECO:0007669"/>
    <property type="project" value="UniProtKB-KW"/>
</dbReference>
<feature type="transmembrane region" description="Helical" evidence="9">
    <location>
        <begin position="490"/>
        <end position="512"/>
    </location>
</feature>
<feature type="transmembrane region" description="Helical" evidence="9">
    <location>
        <begin position="603"/>
        <end position="622"/>
    </location>
</feature>
<evidence type="ECO:0000256" key="6">
    <source>
        <dbReference type="ARBA" id="ARBA00023004"/>
    </source>
</evidence>
<dbReference type="SUPFAM" id="SSF47571">
    <property type="entry name" value="Cloroperoxidase"/>
    <property type="match status" value="1"/>
</dbReference>
<feature type="domain" description="Heme haloperoxidase family profile" evidence="10">
    <location>
        <begin position="185"/>
        <end position="379"/>
    </location>
</feature>
<feature type="transmembrane region" description="Helical" evidence="9">
    <location>
        <begin position="456"/>
        <end position="478"/>
    </location>
</feature>
<evidence type="ECO:0000256" key="9">
    <source>
        <dbReference type="SAM" id="Phobius"/>
    </source>
</evidence>
<reference evidence="11" key="1">
    <citation type="submission" date="2023-03" db="EMBL/GenBank/DDBJ databases">
        <title>Massive genome expansion in bonnet fungi (Mycena s.s.) driven by repeated elements and novel gene families across ecological guilds.</title>
        <authorList>
            <consortium name="Lawrence Berkeley National Laboratory"/>
            <person name="Harder C.B."/>
            <person name="Miyauchi S."/>
            <person name="Viragh M."/>
            <person name="Kuo A."/>
            <person name="Thoen E."/>
            <person name="Andreopoulos B."/>
            <person name="Lu D."/>
            <person name="Skrede I."/>
            <person name="Drula E."/>
            <person name="Henrissat B."/>
            <person name="Morin E."/>
            <person name="Kohler A."/>
            <person name="Barry K."/>
            <person name="LaButti K."/>
            <person name="Morin E."/>
            <person name="Salamov A."/>
            <person name="Lipzen A."/>
            <person name="Mereny Z."/>
            <person name="Hegedus B."/>
            <person name="Baldrian P."/>
            <person name="Stursova M."/>
            <person name="Weitz H."/>
            <person name="Taylor A."/>
            <person name="Grigoriev I.V."/>
            <person name="Nagy L.G."/>
            <person name="Martin F."/>
            <person name="Kauserud H."/>
        </authorList>
    </citation>
    <scope>NUCLEOTIDE SEQUENCE</scope>
    <source>
        <strain evidence="11">CBHHK182m</strain>
    </source>
</reference>
<keyword evidence="12" id="KW-1185">Reference proteome</keyword>
<comment type="cofactor">
    <cofactor evidence="1">
        <name>heme b</name>
        <dbReference type="ChEBI" id="CHEBI:60344"/>
    </cofactor>
</comment>
<dbReference type="EMBL" id="JARKIB010000064">
    <property type="protein sequence ID" value="KAJ7750819.1"/>
    <property type="molecule type" value="Genomic_DNA"/>
</dbReference>
<dbReference type="Proteomes" id="UP001215598">
    <property type="component" value="Unassembled WGS sequence"/>
</dbReference>
<feature type="compositionally biased region" description="Basic and acidic residues" evidence="8">
    <location>
        <begin position="668"/>
        <end position="686"/>
    </location>
</feature>
<gene>
    <name evidence="11" type="ORF">B0H16DRAFT_1724336</name>
</gene>
<keyword evidence="4" id="KW-0479">Metal-binding</keyword>
<dbReference type="InterPro" id="IPR000028">
    <property type="entry name" value="Chloroperoxidase"/>
</dbReference>
<keyword evidence="2 11" id="KW-0575">Peroxidase</keyword>
<keyword evidence="9" id="KW-1133">Transmembrane helix</keyword>
<dbReference type="Pfam" id="PF01328">
    <property type="entry name" value="Peroxidase_2"/>
    <property type="match status" value="1"/>
</dbReference>
<dbReference type="PROSITE" id="PS51405">
    <property type="entry name" value="HEME_HALOPEROXIDASE"/>
    <property type="match status" value="1"/>
</dbReference>
<dbReference type="GO" id="GO:0004601">
    <property type="term" value="F:peroxidase activity"/>
    <property type="evidence" value="ECO:0007669"/>
    <property type="project" value="UniProtKB-KW"/>
</dbReference>
<evidence type="ECO:0000256" key="8">
    <source>
        <dbReference type="SAM" id="MobiDB-lite"/>
    </source>
</evidence>
<keyword evidence="5" id="KW-0560">Oxidoreductase</keyword>
<comment type="similarity">
    <text evidence="7">Belongs to the chloroperoxidase family.</text>
</comment>
<feature type="transmembrane region" description="Helical" evidence="9">
    <location>
        <begin position="532"/>
        <end position="553"/>
    </location>
</feature>
<evidence type="ECO:0000256" key="4">
    <source>
        <dbReference type="ARBA" id="ARBA00022723"/>
    </source>
</evidence>
<dbReference type="Pfam" id="PF20152">
    <property type="entry name" value="DUF6534"/>
    <property type="match status" value="1"/>
</dbReference>
<dbReference type="InterPro" id="IPR036851">
    <property type="entry name" value="Chloroperoxidase-like_sf"/>
</dbReference>
<evidence type="ECO:0000256" key="2">
    <source>
        <dbReference type="ARBA" id="ARBA00022559"/>
    </source>
</evidence>
<proteinExistence type="inferred from homology"/>
<evidence type="ECO:0000256" key="5">
    <source>
        <dbReference type="ARBA" id="ARBA00023002"/>
    </source>
</evidence>